<evidence type="ECO:0000313" key="3">
    <source>
        <dbReference type="Proteomes" id="UP000095247"/>
    </source>
</evidence>
<comment type="caution">
    <text evidence="2">The sequence shown here is derived from an EMBL/GenBank/DDBJ whole genome shotgun (WGS) entry which is preliminary data.</text>
</comment>
<accession>A0A1E5NGK9</accession>
<sequence length="141" mass="15815">MNRLSKIIIIFSAFFISSCLNFNTGSLSFDSNNGIDDKYYGTYEGSITVRENNNLSSQAFVSVTLGSGSALSIRMNGSLINFYNTAYKENIIKVSDNVYKVSITSSGYKYDFTLSFNNSYMNFYFYANNNTLGEGNLTKIR</sequence>
<feature type="chain" id="PRO_5009182354" description="Lipoprotein" evidence="1">
    <location>
        <begin position="22"/>
        <end position="141"/>
    </location>
</feature>
<dbReference type="RefSeq" id="WP_069725859.1">
    <property type="nucleotide sequence ID" value="NZ_MDCO01000006.1"/>
</dbReference>
<proteinExistence type="predicted"/>
<dbReference type="EMBL" id="MDCO01000006">
    <property type="protein sequence ID" value="OEJ15305.1"/>
    <property type="molecule type" value="Genomic_DNA"/>
</dbReference>
<evidence type="ECO:0000313" key="2">
    <source>
        <dbReference type="EMBL" id="OEJ15305.1"/>
    </source>
</evidence>
<reference evidence="2 3" key="1">
    <citation type="submission" date="2016-08" db="EMBL/GenBank/DDBJ databases">
        <title>Characterization and recognition of Brachyspira hampsonii sp. nov., a novel intestinal spirochete that is pathogenic to pigs.</title>
        <authorList>
            <person name="Mirajkar N."/>
            <person name="La T."/>
            <person name="Phillips N."/>
            <person name="Hampson D."/>
            <person name="Gebhart C."/>
        </authorList>
    </citation>
    <scope>NUCLEOTIDE SEQUENCE [LARGE SCALE GENOMIC DNA]</scope>
    <source>
        <strain evidence="2 3">P280/1</strain>
    </source>
</reference>
<protein>
    <recommendedName>
        <fullName evidence="4">Lipoprotein</fullName>
    </recommendedName>
</protein>
<feature type="signal peptide" evidence="1">
    <location>
        <begin position="1"/>
        <end position="21"/>
    </location>
</feature>
<evidence type="ECO:0008006" key="4">
    <source>
        <dbReference type="Google" id="ProtNLM"/>
    </source>
</evidence>
<dbReference type="Proteomes" id="UP000095247">
    <property type="component" value="Unassembled WGS sequence"/>
</dbReference>
<keyword evidence="1" id="KW-0732">Signal</keyword>
<dbReference type="PROSITE" id="PS51257">
    <property type="entry name" value="PROKAR_LIPOPROTEIN"/>
    <property type="match status" value="1"/>
</dbReference>
<name>A0A1E5NGK9_9SPIR</name>
<evidence type="ECO:0000256" key="1">
    <source>
        <dbReference type="SAM" id="SignalP"/>
    </source>
</evidence>
<gene>
    <name evidence="2" type="ORF">BFL38_13460</name>
</gene>
<organism evidence="2 3">
    <name type="scientific">Brachyspira hampsonii</name>
    <dbReference type="NCBI Taxonomy" id="1287055"/>
    <lineage>
        <taxon>Bacteria</taxon>
        <taxon>Pseudomonadati</taxon>
        <taxon>Spirochaetota</taxon>
        <taxon>Spirochaetia</taxon>
        <taxon>Brachyspirales</taxon>
        <taxon>Brachyspiraceae</taxon>
        <taxon>Brachyspira</taxon>
    </lineage>
</organism>
<dbReference type="AlphaFoldDB" id="A0A1E5NGK9"/>